<accession>T0S8Z1</accession>
<dbReference type="STRING" id="1156394.T0S8Z1"/>
<comment type="similarity">
    <text evidence="2">Belongs to the actin family.</text>
</comment>
<reference evidence="3 4" key="1">
    <citation type="submission" date="2012-04" db="EMBL/GenBank/DDBJ databases">
        <title>The Genome Sequence of Saprolegnia declina VS20.</title>
        <authorList>
            <consortium name="The Broad Institute Genome Sequencing Platform"/>
            <person name="Russ C."/>
            <person name="Nusbaum C."/>
            <person name="Tyler B."/>
            <person name="van West P."/>
            <person name="Dieguez-Uribeondo J."/>
            <person name="de Bruijn I."/>
            <person name="Tripathy S."/>
            <person name="Jiang R."/>
            <person name="Young S.K."/>
            <person name="Zeng Q."/>
            <person name="Gargeya S."/>
            <person name="Fitzgerald M."/>
            <person name="Haas B."/>
            <person name="Abouelleil A."/>
            <person name="Alvarado L."/>
            <person name="Arachchi H.M."/>
            <person name="Berlin A."/>
            <person name="Chapman S.B."/>
            <person name="Goldberg J."/>
            <person name="Griggs A."/>
            <person name="Gujja S."/>
            <person name="Hansen M."/>
            <person name="Howarth C."/>
            <person name="Imamovic A."/>
            <person name="Larimer J."/>
            <person name="McCowen C."/>
            <person name="Montmayeur A."/>
            <person name="Murphy C."/>
            <person name="Neiman D."/>
            <person name="Pearson M."/>
            <person name="Priest M."/>
            <person name="Roberts A."/>
            <person name="Saif S."/>
            <person name="Shea T."/>
            <person name="Sisk P."/>
            <person name="Sykes S."/>
            <person name="Wortman J."/>
            <person name="Nusbaum C."/>
            <person name="Birren B."/>
        </authorList>
    </citation>
    <scope>NUCLEOTIDE SEQUENCE [LARGE SCALE GENOMIC DNA]</scope>
    <source>
        <strain evidence="3 4">VS20</strain>
    </source>
</reference>
<dbReference type="Gene3D" id="3.90.640.10">
    <property type="entry name" value="Actin, Chain A, domain 4"/>
    <property type="match status" value="1"/>
</dbReference>
<dbReference type="VEuPathDB" id="FungiDB:SDRG_00636"/>
<evidence type="ECO:0000256" key="2">
    <source>
        <dbReference type="RuleBase" id="RU000487"/>
    </source>
</evidence>
<dbReference type="RefSeq" id="XP_008604342.1">
    <property type="nucleotide sequence ID" value="XM_008606120.1"/>
</dbReference>
<dbReference type="CDD" id="cd10207">
    <property type="entry name" value="ASKHA_NBD_Arp10"/>
    <property type="match status" value="1"/>
</dbReference>
<dbReference type="Gene3D" id="3.30.420.40">
    <property type="match status" value="2"/>
</dbReference>
<dbReference type="InterPro" id="IPR004000">
    <property type="entry name" value="Actin"/>
</dbReference>
<dbReference type="OMA" id="WERDNDN"/>
<name>T0S8Z1_SAPDV</name>
<evidence type="ECO:0000313" key="4">
    <source>
        <dbReference type="Proteomes" id="UP000030762"/>
    </source>
</evidence>
<protein>
    <submittedName>
        <fullName evidence="3">Uncharacterized protein</fullName>
    </submittedName>
</protein>
<dbReference type="InParanoid" id="T0S8Z1"/>
<sequence>MLATMMNMEKHAIVLDVGSRYLKSGISGERSPRAVLRYDLAEKLLQTPPLSKAQWHDYMGGHLYRVCFHDLRVTPKNRRFVVCEDLLLPRNLREAIHDVVLLVFKAKHLLFVPATTTALYATSHVTALIVDVGWLETRVLPVFERMPILSAYKTTGLASQYACAGLKGYVQTRDTPVEDILERACFVLPASSEDLVVEDAEFFAYTPKALTLPGAARHECLEPLFTGTDELISIPDVILDCLAKCPVDTRKALSENILCIGGTCMLPGFRARLQSELQAEHTSARVVATAFPPNLMTWVGASVYGSTSDAMAVSLSQTDYAAHPVVGDWMEIHKAP</sequence>
<evidence type="ECO:0000313" key="3">
    <source>
        <dbReference type="EMBL" id="EQC41773.1"/>
    </source>
</evidence>
<dbReference type="SMART" id="SM00268">
    <property type="entry name" value="ACTIN"/>
    <property type="match status" value="1"/>
</dbReference>
<dbReference type="Proteomes" id="UP000030762">
    <property type="component" value="Unassembled WGS sequence"/>
</dbReference>
<organism evidence="3 4">
    <name type="scientific">Saprolegnia diclina (strain VS20)</name>
    <dbReference type="NCBI Taxonomy" id="1156394"/>
    <lineage>
        <taxon>Eukaryota</taxon>
        <taxon>Sar</taxon>
        <taxon>Stramenopiles</taxon>
        <taxon>Oomycota</taxon>
        <taxon>Saprolegniomycetes</taxon>
        <taxon>Saprolegniales</taxon>
        <taxon>Saprolegniaceae</taxon>
        <taxon>Saprolegnia</taxon>
    </lineage>
</organism>
<keyword evidence="4" id="KW-1185">Reference proteome</keyword>
<dbReference type="eggNOG" id="KOG0676">
    <property type="taxonomic scope" value="Eukaryota"/>
</dbReference>
<dbReference type="Pfam" id="PF00022">
    <property type="entry name" value="Actin"/>
    <property type="match status" value="2"/>
</dbReference>
<gene>
    <name evidence="3" type="ORF">SDRG_00636</name>
</gene>
<comment type="catalytic activity">
    <reaction evidence="1">
        <text>ATP + H2O = ADP + phosphate + H(+)</text>
        <dbReference type="Rhea" id="RHEA:13065"/>
        <dbReference type="ChEBI" id="CHEBI:15377"/>
        <dbReference type="ChEBI" id="CHEBI:15378"/>
        <dbReference type="ChEBI" id="CHEBI:30616"/>
        <dbReference type="ChEBI" id="CHEBI:43474"/>
        <dbReference type="ChEBI" id="CHEBI:456216"/>
    </reaction>
</comment>
<dbReference type="OrthoDB" id="337660at2759"/>
<dbReference type="PANTHER" id="PTHR11937">
    <property type="entry name" value="ACTIN"/>
    <property type="match status" value="1"/>
</dbReference>
<dbReference type="SUPFAM" id="SSF53067">
    <property type="entry name" value="Actin-like ATPase domain"/>
    <property type="match status" value="2"/>
</dbReference>
<evidence type="ECO:0000256" key="1">
    <source>
        <dbReference type="ARBA" id="ARBA00049360"/>
    </source>
</evidence>
<dbReference type="GeneID" id="19941363"/>
<proteinExistence type="inferred from homology"/>
<dbReference type="InterPro" id="IPR043129">
    <property type="entry name" value="ATPase_NBD"/>
</dbReference>
<dbReference type="AlphaFoldDB" id="T0S8Z1"/>
<dbReference type="EMBL" id="JH767133">
    <property type="protein sequence ID" value="EQC41773.1"/>
    <property type="molecule type" value="Genomic_DNA"/>
</dbReference>